<dbReference type="PANTHER" id="PTHR47197:SF3">
    <property type="entry name" value="DIHYDRO-HEME D1 DEHYDROGENASE"/>
    <property type="match status" value="1"/>
</dbReference>
<name>A0A2G1DL05_9BACT</name>
<evidence type="ECO:0000313" key="3">
    <source>
        <dbReference type="EMBL" id="PHO19178.1"/>
    </source>
</evidence>
<dbReference type="PROSITE" id="PS51257">
    <property type="entry name" value="PROKAR_LIPOPROTEIN"/>
    <property type="match status" value="1"/>
</dbReference>
<dbReference type="InterPro" id="IPR015943">
    <property type="entry name" value="WD40/YVTN_repeat-like_dom_sf"/>
</dbReference>
<feature type="signal peptide" evidence="1">
    <location>
        <begin position="1"/>
        <end position="25"/>
    </location>
</feature>
<dbReference type="InterPro" id="IPR023879">
    <property type="entry name" value="QH-AmDH_bsu"/>
</dbReference>
<evidence type="ECO:0000313" key="2">
    <source>
        <dbReference type="EMBL" id="AXX92765.1"/>
    </source>
</evidence>
<dbReference type="InterPro" id="IPR011044">
    <property type="entry name" value="Quino_amine_DH_bsu"/>
</dbReference>
<evidence type="ECO:0000313" key="4">
    <source>
        <dbReference type="Proteomes" id="UP000221222"/>
    </source>
</evidence>
<feature type="chain" id="PRO_5044573625" evidence="1">
    <location>
        <begin position="26"/>
        <end position="368"/>
    </location>
</feature>
<dbReference type="EMBL" id="CP032098">
    <property type="protein sequence ID" value="AXX92765.1"/>
    <property type="molecule type" value="Genomic_DNA"/>
</dbReference>
<dbReference type="PANTHER" id="PTHR47197">
    <property type="entry name" value="PROTEIN NIRF"/>
    <property type="match status" value="1"/>
</dbReference>
<dbReference type="NCBIfam" id="TIGR03907">
    <property type="entry name" value="QH_beta"/>
    <property type="match status" value="1"/>
</dbReference>
<dbReference type="SUPFAM" id="SSF50969">
    <property type="entry name" value="YVTN repeat-like/Quinoprotein amine dehydrogenase"/>
    <property type="match status" value="1"/>
</dbReference>
<keyword evidence="1" id="KW-0732">Signal</keyword>
<evidence type="ECO:0000256" key="1">
    <source>
        <dbReference type="SAM" id="SignalP"/>
    </source>
</evidence>
<organism evidence="3 4">
    <name type="scientific">Malaciobacter molluscorum LMG 25693</name>
    <dbReference type="NCBI Taxonomy" id="870501"/>
    <lineage>
        <taxon>Bacteria</taxon>
        <taxon>Pseudomonadati</taxon>
        <taxon>Campylobacterota</taxon>
        <taxon>Epsilonproteobacteria</taxon>
        <taxon>Campylobacterales</taxon>
        <taxon>Arcobacteraceae</taxon>
        <taxon>Malaciobacter</taxon>
    </lineage>
</organism>
<reference evidence="2 5" key="2">
    <citation type="submission" date="2018-08" db="EMBL/GenBank/DDBJ databases">
        <title>Complete genome of the Arcobacter molluscorum type strain LMG 25693.</title>
        <authorList>
            <person name="Miller W.G."/>
            <person name="Yee E."/>
            <person name="Bono J.L."/>
        </authorList>
    </citation>
    <scope>NUCLEOTIDE SEQUENCE [LARGE SCALE GENOMIC DNA]</scope>
    <source>
        <strain evidence="2 5">CECT 7696</strain>
    </source>
</reference>
<dbReference type="EMBL" id="NXFY01000002">
    <property type="protein sequence ID" value="PHO19178.1"/>
    <property type="molecule type" value="Genomic_DNA"/>
</dbReference>
<keyword evidence="4" id="KW-1185">Reference proteome</keyword>
<dbReference type="Proteomes" id="UP000221222">
    <property type="component" value="Unassembled WGS sequence"/>
</dbReference>
<accession>A0A2G1DL05</accession>
<dbReference type="KEGG" id="amol:AMOL_1801"/>
<dbReference type="AlphaFoldDB" id="A0A2G1DL05"/>
<dbReference type="InterPro" id="IPR051200">
    <property type="entry name" value="Host-pathogen_enzymatic-act"/>
</dbReference>
<gene>
    <name evidence="3" type="primary">peaD</name>
    <name evidence="2" type="ORF">AMOL_1801</name>
    <name evidence="3" type="ORF">CPU12_02740</name>
</gene>
<protein>
    <submittedName>
        <fullName evidence="3">Quinohemoprotein amine dehydrogenase subunit beta</fullName>
    </submittedName>
    <submittedName>
        <fullName evidence="2">Quinohemoprotein amine dehydrogenase, beta subunit</fullName>
    </submittedName>
</protein>
<dbReference type="Gene3D" id="2.130.10.10">
    <property type="entry name" value="YVTN repeat-like/Quinoprotein amine dehydrogenase"/>
    <property type="match status" value="1"/>
</dbReference>
<sequence length="368" mass="41037">MINNKLKSKLLLALFTASSCLCLNADIVKLKPNRDYIVTETRPNNIVLVDAKEQKIVNNCKIDESFSPGGIVLAPDNRHAFILGGYGEEIAGYNITTCKKVFHANLTQGDIKGQSLAGLAVSEDSKKVYAIYNRTKLGIDRYTVLDPMFSSFNVVDGLNAKATISFKIPRQMTLMSVAKDGTIYAIGSALYKINPKTKDVKVVKKILNWGKKNYSDPDSAGNYIIGQQQGDFSTLYYTEKYNKNGEAIGWYWGVTSVDLNTNKVEQFEFTDYETLMFAIMRSPKNRNIAYGTLNDLTKFDLKNKKVLKRVILDHTYYSPAISPDGTKVYLGNCLNDIAIYDAKTLKKLGNVYLPGDMGSAALQVFHNK</sequence>
<dbReference type="RefSeq" id="WP_099341538.1">
    <property type="nucleotide sequence ID" value="NZ_CP032098.1"/>
</dbReference>
<evidence type="ECO:0000313" key="5">
    <source>
        <dbReference type="Proteomes" id="UP000262712"/>
    </source>
</evidence>
<reference evidence="3 4" key="1">
    <citation type="submission" date="2017-09" db="EMBL/GenBank/DDBJ databases">
        <title>Arcobacter canalis sp. nov., a new species isolated from a water canal contaminated with urban sewage.</title>
        <authorList>
            <person name="Perez-Cataluna A."/>
            <person name="Salas-Masso N."/>
            <person name="Figueras M.J."/>
        </authorList>
    </citation>
    <scope>NUCLEOTIDE SEQUENCE [LARGE SCALE GENOMIC DNA]</scope>
    <source>
        <strain evidence="3 4">F98-3</strain>
    </source>
</reference>
<dbReference type="Proteomes" id="UP000262712">
    <property type="component" value="Chromosome"/>
</dbReference>
<proteinExistence type="predicted"/>